<proteinExistence type="inferred from homology"/>
<dbReference type="AlphaFoldDB" id="A0A067FLR5"/>
<evidence type="ECO:0000256" key="2">
    <source>
        <dbReference type="ARBA" id="ARBA00022692"/>
    </source>
</evidence>
<dbReference type="InterPro" id="IPR009606">
    <property type="entry name" value="DEAL/Modifying_wall_lignin1/2"/>
</dbReference>
<evidence type="ECO:0000313" key="9">
    <source>
        <dbReference type="Proteomes" id="UP000027120"/>
    </source>
</evidence>
<accession>A0A067FLR5</accession>
<evidence type="ECO:0000313" key="8">
    <source>
        <dbReference type="EMBL" id="KDO67075.1"/>
    </source>
</evidence>
<dbReference type="PANTHER" id="PTHR31769">
    <property type="entry name" value="OS07G0462200 PROTEIN-RELATED"/>
    <property type="match status" value="1"/>
</dbReference>
<keyword evidence="3" id="KW-0732">Signal</keyword>
<dbReference type="STRING" id="2711.A0A067FLR5"/>
<dbReference type="Pfam" id="PF06749">
    <property type="entry name" value="DUF1218"/>
    <property type="match status" value="1"/>
</dbReference>
<evidence type="ECO:0000256" key="5">
    <source>
        <dbReference type="ARBA" id="ARBA00023136"/>
    </source>
</evidence>
<dbReference type="GO" id="GO:0012505">
    <property type="term" value="C:endomembrane system"/>
    <property type="evidence" value="ECO:0007669"/>
    <property type="project" value="UniProtKB-SubCell"/>
</dbReference>
<reference evidence="8 9" key="1">
    <citation type="submission" date="2014-04" db="EMBL/GenBank/DDBJ databases">
        <authorList>
            <consortium name="International Citrus Genome Consortium"/>
            <person name="Gmitter F."/>
            <person name="Chen C."/>
            <person name="Farmerie W."/>
            <person name="Harkins T."/>
            <person name="Desany B."/>
            <person name="Mohiuddin M."/>
            <person name="Kodira C."/>
            <person name="Borodovsky M."/>
            <person name="Lomsadze A."/>
            <person name="Burns P."/>
            <person name="Jenkins J."/>
            <person name="Prochnik S."/>
            <person name="Shu S."/>
            <person name="Chapman J."/>
            <person name="Pitluck S."/>
            <person name="Schmutz J."/>
            <person name="Rokhsar D."/>
        </authorList>
    </citation>
    <scope>NUCLEOTIDE SEQUENCE</scope>
</reference>
<keyword evidence="4 7" id="KW-1133">Transmembrane helix</keyword>
<protein>
    <submittedName>
        <fullName evidence="8">Uncharacterized protein</fullName>
    </submittedName>
</protein>
<sequence length="165" mass="18145">MVLTGGVLGVKSSILGIAAENRKVHPEFHRLQQELSLGTYSSDSTIILGFLSIVALTASVVVGFCNIKLLPMLAVGMLFWPTIAELIHRTRHVHHNMSTIRPTAKTGLFGGAAFMALNASLFWLICLMLADNARDDYFDEEDQNHKCEYGQVFTTDYDAKGQGDV</sequence>
<evidence type="ECO:0000256" key="3">
    <source>
        <dbReference type="ARBA" id="ARBA00022729"/>
    </source>
</evidence>
<gene>
    <name evidence="8" type="ORF">CISIN_1g037606mg</name>
</gene>
<organism evidence="8 9">
    <name type="scientific">Citrus sinensis</name>
    <name type="common">Sweet orange</name>
    <name type="synonym">Citrus aurantium var. sinensis</name>
    <dbReference type="NCBI Taxonomy" id="2711"/>
    <lineage>
        <taxon>Eukaryota</taxon>
        <taxon>Viridiplantae</taxon>
        <taxon>Streptophyta</taxon>
        <taxon>Embryophyta</taxon>
        <taxon>Tracheophyta</taxon>
        <taxon>Spermatophyta</taxon>
        <taxon>Magnoliopsida</taxon>
        <taxon>eudicotyledons</taxon>
        <taxon>Gunneridae</taxon>
        <taxon>Pentapetalae</taxon>
        <taxon>rosids</taxon>
        <taxon>malvids</taxon>
        <taxon>Sapindales</taxon>
        <taxon>Rutaceae</taxon>
        <taxon>Aurantioideae</taxon>
        <taxon>Citrus</taxon>
    </lineage>
</organism>
<comment type="similarity">
    <text evidence="6">Belongs to the DESIGUAL family.</text>
</comment>
<evidence type="ECO:0000256" key="1">
    <source>
        <dbReference type="ARBA" id="ARBA00004127"/>
    </source>
</evidence>
<evidence type="ECO:0000256" key="7">
    <source>
        <dbReference type="SAM" id="Phobius"/>
    </source>
</evidence>
<dbReference type="InterPro" id="IPR052222">
    <property type="entry name" value="DESIGUAL"/>
</dbReference>
<keyword evidence="2 7" id="KW-0812">Transmembrane</keyword>
<dbReference type="Proteomes" id="UP000027120">
    <property type="component" value="Unassembled WGS sequence"/>
</dbReference>
<feature type="transmembrane region" description="Helical" evidence="7">
    <location>
        <begin position="108"/>
        <end position="130"/>
    </location>
</feature>
<feature type="transmembrane region" description="Helical" evidence="7">
    <location>
        <begin position="45"/>
        <end position="64"/>
    </location>
</feature>
<keyword evidence="5 7" id="KW-0472">Membrane</keyword>
<name>A0A067FLR5_CITSI</name>
<evidence type="ECO:0000256" key="4">
    <source>
        <dbReference type="ARBA" id="ARBA00022989"/>
    </source>
</evidence>
<keyword evidence="9" id="KW-1185">Reference proteome</keyword>
<evidence type="ECO:0000256" key="6">
    <source>
        <dbReference type="ARBA" id="ARBA00029467"/>
    </source>
</evidence>
<dbReference type="EMBL" id="KK784898">
    <property type="protein sequence ID" value="KDO67075.1"/>
    <property type="molecule type" value="Genomic_DNA"/>
</dbReference>
<comment type="subcellular location">
    <subcellularLocation>
        <location evidence="1">Endomembrane system</location>
        <topology evidence="1">Multi-pass membrane protein</topology>
    </subcellularLocation>
</comment>